<dbReference type="AlphaFoldDB" id="A0A3G2L9T9"/>
<keyword evidence="2" id="KW-1185">Reference proteome</keyword>
<organism evidence="1 2">
    <name type="scientific">Euzebyella marina</name>
    <dbReference type="NCBI Taxonomy" id="1761453"/>
    <lineage>
        <taxon>Bacteria</taxon>
        <taxon>Pseudomonadati</taxon>
        <taxon>Bacteroidota</taxon>
        <taxon>Flavobacteriia</taxon>
        <taxon>Flavobacteriales</taxon>
        <taxon>Flavobacteriaceae</taxon>
        <taxon>Euzebyella</taxon>
    </lineage>
</organism>
<sequence>MKKRILILTLITLAASHMVGYSQSRIPSATNGLFSNNLDFFAIQKVSDVYTGGVNEDIKGSIYLFDQWTKLRITSTYKDNYTYSILANYNIMADRFEIFVKGEKYILNPESVVKITKGNRTFKVSEEDLEKNYYEEVASGDNVSLVKIYESKVVEVPTKTLGLIERKISKSEKEFLVFKDGSMTKMPKSRGKLFKALNLTSEKRDKFKKYDIKNDYELAAIIKDA</sequence>
<gene>
    <name evidence="1" type="ORF">D1013_17285</name>
</gene>
<evidence type="ECO:0000313" key="1">
    <source>
        <dbReference type="EMBL" id="AYN69009.1"/>
    </source>
</evidence>
<dbReference type="KEGG" id="emar:D1013_17285"/>
<evidence type="ECO:0000313" key="2">
    <source>
        <dbReference type="Proteomes" id="UP000276309"/>
    </source>
</evidence>
<dbReference type="RefSeq" id="WP_121850016.1">
    <property type="nucleotide sequence ID" value="NZ_CP032050.1"/>
</dbReference>
<accession>A0A3G2L9T9</accession>
<proteinExistence type="predicted"/>
<dbReference type="OrthoDB" id="1442023at2"/>
<protein>
    <submittedName>
        <fullName evidence="1">Uncharacterized protein</fullName>
    </submittedName>
</protein>
<name>A0A3G2L9T9_9FLAO</name>
<dbReference type="EMBL" id="CP032050">
    <property type="protein sequence ID" value="AYN69009.1"/>
    <property type="molecule type" value="Genomic_DNA"/>
</dbReference>
<reference evidence="1 2" key="1">
    <citation type="submission" date="2018-08" db="EMBL/GenBank/DDBJ databases">
        <title>The reduced genetic potential of extracellular carbohydrate catabolism in Euzebyella marina RN62, a Flavobacteriia bacterium isolated from the hadal water.</title>
        <authorList>
            <person name="Xue C."/>
        </authorList>
    </citation>
    <scope>NUCLEOTIDE SEQUENCE [LARGE SCALE GENOMIC DNA]</scope>
    <source>
        <strain evidence="1 2">RN62</strain>
    </source>
</reference>
<dbReference type="Proteomes" id="UP000276309">
    <property type="component" value="Chromosome"/>
</dbReference>